<gene>
    <name evidence="1" type="ORF">KUTeg_012923</name>
</gene>
<name>A0ABQ9ES59_TEGGR</name>
<proteinExistence type="predicted"/>
<evidence type="ECO:0000313" key="1">
    <source>
        <dbReference type="EMBL" id="KAJ8308049.1"/>
    </source>
</evidence>
<sequence length="107" mass="12049">MYIKNGYGYCCSLRKNIEAFVSLSQDGKRAIDVFIKFRNEVGIPVTNPYIFARLNAVSPWNLKLKAVFYCNIHVLQLLIAVEKGDVLTYKGTSLSDISVAVDCVQRL</sequence>
<keyword evidence="2" id="KW-1185">Reference proteome</keyword>
<comment type="caution">
    <text evidence="1">The sequence shown here is derived from an EMBL/GenBank/DDBJ whole genome shotgun (WGS) entry which is preliminary data.</text>
</comment>
<dbReference type="Proteomes" id="UP001217089">
    <property type="component" value="Unassembled WGS sequence"/>
</dbReference>
<accession>A0ABQ9ES59</accession>
<reference evidence="1 2" key="1">
    <citation type="submission" date="2022-12" db="EMBL/GenBank/DDBJ databases">
        <title>Chromosome-level genome of Tegillarca granosa.</title>
        <authorList>
            <person name="Kim J."/>
        </authorList>
    </citation>
    <scope>NUCLEOTIDE SEQUENCE [LARGE SCALE GENOMIC DNA]</scope>
    <source>
        <strain evidence="1">Teg-2019</strain>
        <tissue evidence="1">Adductor muscle</tissue>
    </source>
</reference>
<dbReference type="EMBL" id="JARBDR010000657">
    <property type="protein sequence ID" value="KAJ8308049.1"/>
    <property type="molecule type" value="Genomic_DNA"/>
</dbReference>
<protein>
    <submittedName>
        <fullName evidence="1">Uncharacterized protein</fullName>
    </submittedName>
</protein>
<organism evidence="1 2">
    <name type="scientific">Tegillarca granosa</name>
    <name type="common">Malaysian cockle</name>
    <name type="synonym">Anadara granosa</name>
    <dbReference type="NCBI Taxonomy" id="220873"/>
    <lineage>
        <taxon>Eukaryota</taxon>
        <taxon>Metazoa</taxon>
        <taxon>Spiralia</taxon>
        <taxon>Lophotrochozoa</taxon>
        <taxon>Mollusca</taxon>
        <taxon>Bivalvia</taxon>
        <taxon>Autobranchia</taxon>
        <taxon>Pteriomorphia</taxon>
        <taxon>Arcoida</taxon>
        <taxon>Arcoidea</taxon>
        <taxon>Arcidae</taxon>
        <taxon>Tegillarca</taxon>
    </lineage>
</organism>
<evidence type="ECO:0000313" key="2">
    <source>
        <dbReference type="Proteomes" id="UP001217089"/>
    </source>
</evidence>